<dbReference type="Gene3D" id="2.160.20.80">
    <property type="entry name" value="E3 ubiquitin-protein ligase SopA"/>
    <property type="match status" value="1"/>
</dbReference>
<feature type="non-terminal residue" evidence="1">
    <location>
        <position position="1"/>
    </location>
</feature>
<gene>
    <name evidence="1" type="ORF">S12H4_26129</name>
</gene>
<proteinExistence type="predicted"/>
<evidence type="ECO:0000313" key="1">
    <source>
        <dbReference type="EMBL" id="GAI80071.1"/>
    </source>
</evidence>
<organism evidence="1">
    <name type="scientific">marine sediment metagenome</name>
    <dbReference type="NCBI Taxonomy" id="412755"/>
    <lineage>
        <taxon>unclassified sequences</taxon>
        <taxon>metagenomes</taxon>
        <taxon>ecological metagenomes</taxon>
    </lineage>
</organism>
<dbReference type="AlphaFoldDB" id="X1SLQ2"/>
<dbReference type="InterPro" id="IPR001646">
    <property type="entry name" value="5peptide_repeat"/>
</dbReference>
<feature type="non-terminal residue" evidence="1">
    <location>
        <position position="295"/>
    </location>
</feature>
<reference evidence="1" key="1">
    <citation type="journal article" date="2014" name="Front. Microbiol.">
        <title>High frequency of phylogenetically diverse reductive dehalogenase-homologous genes in deep subseafloor sedimentary metagenomes.</title>
        <authorList>
            <person name="Kawai M."/>
            <person name="Futagami T."/>
            <person name="Toyoda A."/>
            <person name="Takaki Y."/>
            <person name="Nishi S."/>
            <person name="Hori S."/>
            <person name="Arai W."/>
            <person name="Tsubouchi T."/>
            <person name="Morono Y."/>
            <person name="Uchiyama I."/>
            <person name="Ito T."/>
            <person name="Fujiyama A."/>
            <person name="Inagaki F."/>
            <person name="Takami H."/>
        </authorList>
    </citation>
    <scope>NUCLEOTIDE SEQUENCE</scope>
    <source>
        <strain evidence="1">Expedition CK06-06</strain>
    </source>
</reference>
<comment type="caution">
    <text evidence="1">The sequence shown here is derived from an EMBL/GenBank/DDBJ whole genome shotgun (WGS) entry which is preliminary data.</text>
</comment>
<sequence length="295" mass="34361">IENAIITGEIDLSQIELEIREINGKKMRVVESAIRITNSIIQEEANFSTYFPEIQRVSPVLLTEEVSFRNTRFNGKADFAGVLFDEEADFSRVQFRKGVDFWRIQFKKRANFDRAQFNEEAILVEAQFAGEAYFGGAQFNTETYFAAAQFAGEAVFWGTEFNKGIYFMQTQFDKEALFVGAQFNDEANFEGAQFNDEISFLGTSFKTIFIEWKQIKGKFEYDGLFYIRLIKNFKGIEQFKDADDAYYSYRVNKRKIREKWHDYPTSLLEFIFLDLSCGYGVKPERAILYGLVLIF</sequence>
<accession>X1SLQ2</accession>
<dbReference type="EMBL" id="BARW01014798">
    <property type="protein sequence ID" value="GAI80071.1"/>
    <property type="molecule type" value="Genomic_DNA"/>
</dbReference>
<dbReference type="Pfam" id="PF13576">
    <property type="entry name" value="Pentapeptide_3"/>
    <property type="match status" value="2"/>
</dbReference>
<protein>
    <submittedName>
        <fullName evidence="1">Uncharacterized protein</fullName>
    </submittedName>
</protein>
<name>X1SLQ2_9ZZZZ</name>